<reference evidence="1" key="2">
    <citation type="journal article" date="2021" name="PeerJ">
        <title>Extensive microbial diversity within the chicken gut microbiome revealed by metagenomics and culture.</title>
        <authorList>
            <person name="Gilroy R."/>
            <person name="Ravi A."/>
            <person name="Getino M."/>
            <person name="Pursley I."/>
            <person name="Horton D.L."/>
            <person name="Alikhan N.F."/>
            <person name="Baker D."/>
            <person name="Gharbi K."/>
            <person name="Hall N."/>
            <person name="Watson M."/>
            <person name="Adriaenssens E.M."/>
            <person name="Foster-Nyarko E."/>
            <person name="Jarju S."/>
            <person name="Secka A."/>
            <person name="Antonio M."/>
            <person name="Oren A."/>
            <person name="Chaudhuri R.R."/>
            <person name="La Ragione R."/>
            <person name="Hildebrand F."/>
            <person name="Pallen M.J."/>
        </authorList>
    </citation>
    <scope>NUCLEOTIDE SEQUENCE</scope>
    <source>
        <strain evidence="1">2889</strain>
    </source>
</reference>
<name>A0A9D9H110_9BACT</name>
<dbReference type="Proteomes" id="UP000823612">
    <property type="component" value="Unassembled WGS sequence"/>
</dbReference>
<organism evidence="1 2">
    <name type="scientific">Candidatus Pullibacteroides excrementavium</name>
    <dbReference type="NCBI Taxonomy" id="2840905"/>
    <lineage>
        <taxon>Bacteria</taxon>
        <taxon>Pseudomonadati</taxon>
        <taxon>Bacteroidota</taxon>
        <taxon>Bacteroidia</taxon>
        <taxon>Bacteroidales</taxon>
        <taxon>Candidatus Pullibacteroides</taxon>
    </lineage>
</organism>
<protein>
    <submittedName>
        <fullName evidence="1">Uncharacterized protein</fullName>
    </submittedName>
</protein>
<reference evidence="1" key="1">
    <citation type="submission" date="2020-10" db="EMBL/GenBank/DDBJ databases">
        <authorList>
            <person name="Gilroy R."/>
        </authorList>
    </citation>
    <scope>NUCLEOTIDE SEQUENCE</scope>
    <source>
        <strain evidence="1">2889</strain>
    </source>
</reference>
<sequence length="522" mass="60266">MKILECKYKFVLLGIALCFMLGIGQKGWAQAPYVTRVELPVVEGDEPFSVLTLGQFGLVVVMKQNDLYASKPQRSVYFYDENLQQRWVAHLETESEYSFLGYRQEPDSLRFVLASVYDEPDAASFLEIALCLADGRYSKRYHEVAAEDFGKSNVLDFRIQDDAWHMLALRKSRYVYGRLDPMNDTLYEVEIGTTRDYDWCDMALDTVQRNAYVLFRDAKLQEGVLLMKKIAFDGQRVEEWKIESPRKDWRLIDARMQLTGADAFFLGGTWNLDSKRQGLSTYDRGTETAGLFGLCCRRNTVTKFWACSYLDYPAIDTLMSSEELYKVVQARQKAKGRTILPDYLCVPRLEKQDGAFCLTGEVYERIINTTTEVSYDFYGRMMPYTRTEFEGFRYKNAFYSVFDTLGTNVANSVFDIQHDALYMSLQPIASVERDSAHRMIYGYNSEGVVYYRGMSPLGTGSVRSFKLATAYPGDRVLQTWKEGMAEWYPGCFIAYGYQQVQNTRRKGRSRQSVFYINKLVVD</sequence>
<dbReference type="AlphaFoldDB" id="A0A9D9H110"/>
<comment type="caution">
    <text evidence="1">The sequence shown here is derived from an EMBL/GenBank/DDBJ whole genome shotgun (WGS) entry which is preliminary data.</text>
</comment>
<evidence type="ECO:0000313" key="2">
    <source>
        <dbReference type="Proteomes" id="UP000823612"/>
    </source>
</evidence>
<dbReference type="EMBL" id="JADIMZ010000033">
    <property type="protein sequence ID" value="MBO8432139.1"/>
    <property type="molecule type" value="Genomic_DNA"/>
</dbReference>
<evidence type="ECO:0000313" key="1">
    <source>
        <dbReference type="EMBL" id="MBO8432139.1"/>
    </source>
</evidence>
<accession>A0A9D9H110</accession>
<gene>
    <name evidence="1" type="ORF">IAB08_02440</name>
</gene>
<proteinExistence type="predicted"/>